<evidence type="ECO:0000259" key="1">
    <source>
        <dbReference type="Pfam" id="PF13175"/>
    </source>
</evidence>
<accession>A0A255Z4P1</accession>
<dbReference type="SUPFAM" id="SSF52540">
    <property type="entry name" value="P-loop containing nucleoside triphosphate hydrolases"/>
    <property type="match status" value="1"/>
</dbReference>
<dbReference type="PIRSF" id="PIRSF029347">
    <property type="entry name" value="RecF"/>
    <property type="match status" value="1"/>
</dbReference>
<comment type="caution">
    <text evidence="3">The sequence shown here is derived from an EMBL/GenBank/DDBJ whole genome shotgun (WGS) entry which is preliminary data.</text>
</comment>
<dbReference type="GO" id="GO:0016887">
    <property type="term" value="F:ATP hydrolysis activity"/>
    <property type="evidence" value="ECO:0007669"/>
    <property type="project" value="InterPro"/>
</dbReference>
<dbReference type="InterPro" id="IPR003959">
    <property type="entry name" value="ATPase_AAA_core"/>
</dbReference>
<dbReference type="Pfam" id="PF13175">
    <property type="entry name" value="AAA_15"/>
    <property type="match status" value="1"/>
</dbReference>
<dbReference type="Proteomes" id="UP000216998">
    <property type="component" value="Unassembled WGS sequence"/>
</dbReference>
<dbReference type="InterPro" id="IPR027417">
    <property type="entry name" value="P-loop_NTPase"/>
</dbReference>
<proteinExistence type="predicted"/>
<keyword evidence="4" id="KW-1185">Reference proteome</keyword>
<dbReference type="Pfam" id="PF13304">
    <property type="entry name" value="AAA_21"/>
    <property type="match status" value="1"/>
</dbReference>
<evidence type="ECO:0000313" key="4">
    <source>
        <dbReference type="Proteomes" id="UP000216998"/>
    </source>
</evidence>
<dbReference type="InterPro" id="IPR014555">
    <property type="entry name" value="RecF-like"/>
</dbReference>
<dbReference type="Gene3D" id="3.40.50.300">
    <property type="entry name" value="P-loop containing nucleotide triphosphate hydrolases"/>
    <property type="match status" value="2"/>
</dbReference>
<dbReference type="PANTHER" id="PTHR32182:SF22">
    <property type="entry name" value="ATP-DEPENDENT ENDONUCLEASE, OLD FAMILY-RELATED"/>
    <property type="match status" value="1"/>
</dbReference>
<sequence length="381" mass="42656">MITRLRLQNFKNFADAELKLGAFTVILGTNASGKSNIRDAFRFLHGIGRGYSLSEIIGGKFGSGGQLEWERMRGAMYEIARIQSNRADFLINLNFTDNANHYDYRSEIYNIDGRFRFAYESLSENGKSIFELSSNNYWDFSTLSPLPNSDLKNFEVTHNLERIRFHEIDPNAAKLASPPGQKVLGDHGENLPTVLQAICADPARKETLMEWVRALTPMDVVDFKFRTDLNGFVQLYLVESDGAEISAVSASDGTLRFLALLAALLGPNPAKLYFFEEIESGIHPARLHLLIDMLERQTAKSGIQVVTTTHSPELLSLLSDETLKSTSIVYRPPGRSDAIIKPVLEFPNIEELRQQPGLGHLHATGWFERALSMMDGKQAAE</sequence>
<dbReference type="RefSeq" id="WP_094453970.1">
    <property type="nucleotide sequence ID" value="NZ_NOXU01000022.1"/>
</dbReference>
<dbReference type="EMBL" id="NOXU01000022">
    <property type="protein sequence ID" value="OYQ36402.1"/>
    <property type="molecule type" value="Genomic_DNA"/>
</dbReference>
<gene>
    <name evidence="3" type="ORF">CHU95_03985</name>
</gene>
<dbReference type="GO" id="GO:0006302">
    <property type="term" value="P:double-strand break repair"/>
    <property type="evidence" value="ECO:0007669"/>
    <property type="project" value="TreeGrafter"/>
</dbReference>
<reference evidence="3 4" key="1">
    <citation type="submission" date="2017-07" db="EMBL/GenBank/DDBJ databases">
        <title>Niveispirillum cyanobacteriorum sp. nov., isolated from cyanobacterial aggregates in a eutrophic lake.</title>
        <authorList>
            <person name="Cai H."/>
        </authorList>
    </citation>
    <scope>NUCLEOTIDE SEQUENCE [LARGE SCALE GENOMIC DNA]</scope>
    <source>
        <strain evidence="4">TH1-14</strain>
    </source>
</reference>
<dbReference type="InterPro" id="IPR041685">
    <property type="entry name" value="AAA_GajA/Old/RecF-like"/>
</dbReference>
<dbReference type="GO" id="GO:0005524">
    <property type="term" value="F:ATP binding"/>
    <property type="evidence" value="ECO:0007669"/>
    <property type="project" value="InterPro"/>
</dbReference>
<dbReference type="GO" id="GO:0000731">
    <property type="term" value="P:DNA synthesis involved in DNA repair"/>
    <property type="evidence" value="ECO:0007669"/>
    <property type="project" value="TreeGrafter"/>
</dbReference>
<organism evidence="3 4">
    <name type="scientific">Niveispirillum lacus</name>
    <dbReference type="NCBI Taxonomy" id="1981099"/>
    <lineage>
        <taxon>Bacteria</taxon>
        <taxon>Pseudomonadati</taxon>
        <taxon>Pseudomonadota</taxon>
        <taxon>Alphaproteobacteria</taxon>
        <taxon>Rhodospirillales</taxon>
        <taxon>Azospirillaceae</taxon>
        <taxon>Niveispirillum</taxon>
    </lineage>
</organism>
<feature type="domain" description="Endonuclease GajA/Old nuclease/RecF-like AAA" evidence="1">
    <location>
        <begin position="1"/>
        <end position="120"/>
    </location>
</feature>
<evidence type="ECO:0000313" key="3">
    <source>
        <dbReference type="EMBL" id="OYQ36402.1"/>
    </source>
</evidence>
<feature type="domain" description="ATPase AAA-type core" evidence="2">
    <location>
        <begin position="233"/>
        <end position="316"/>
    </location>
</feature>
<evidence type="ECO:0000259" key="2">
    <source>
        <dbReference type="Pfam" id="PF13304"/>
    </source>
</evidence>
<dbReference type="AlphaFoldDB" id="A0A255Z4P1"/>
<protein>
    <submittedName>
        <fullName evidence="3">Uncharacterized protein</fullName>
    </submittedName>
</protein>
<name>A0A255Z4P1_9PROT</name>
<dbReference type="PANTHER" id="PTHR32182">
    <property type="entry name" value="DNA REPLICATION AND REPAIR PROTEIN RECF"/>
    <property type="match status" value="1"/>
</dbReference>